<dbReference type="PANTHER" id="PTHR15427">
    <property type="entry name" value="EMILIN ELASTIN MICROFIBRIL INTERFACE-LOCATED PROTEIN ELASTIN MICROFIBRIL INTERFACER"/>
    <property type="match status" value="1"/>
</dbReference>
<comment type="caution">
    <text evidence="7">The sequence shown here is derived from an EMBL/GenBank/DDBJ whole genome shotgun (WGS) entry which is preliminary data.</text>
</comment>
<keyword evidence="2" id="KW-0964">Secreted</keyword>
<evidence type="ECO:0000256" key="2">
    <source>
        <dbReference type="ARBA" id="ARBA00022525"/>
    </source>
</evidence>
<feature type="chain" id="PRO_5043574252" description="C1q domain-containing protein" evidence="5">
    <location>
        <begin position="26"/>
        <end position="225"/>
    </location>
</feature>
<dbReference type="Proteomes" id="UP000823561">
    <property type="component" value="Chromosome 7"/>
</dbReference>
<dbReference type="Pfam" id="PF00386">
    <property type="entry name" value="C1q"/>
    <property type="match status" value="1"/>
</dbReference>
<name>A0AAV6GYA1_9TELE</name>
<organism evidence="7 8">
    <name type="scientific">Alosa alosa</name>
    <name type="common">allis shad</name>
    <dbReference type="NCBI Taxonomy" id="278164"/>
    <lineage>
        <taxon>Eukaryota</taxon>
        <taxon>Metazoa</taxon>
        <taxon>Chordata</taxon>
        <taxon>Craniata</taxon>
        <taxon>Vertebrata</taxon>
        <taxon>Euteleostomi</taxon>
        <taxon>Actinopterygii</taxon>
        <taxon>Neopterygii</taxon>
        <taxon>Teleostei</taxon>
        <taxon>Clupei</taxon>
        <taxon>Clupeiformes</taxon>
        <taxon>Clupeoidei</taxon>
        <taxon>Clupeidae</taxon>
        <taxon>Alosa</taxon>
    </lineage>
</organism>
<proteinExistence type="predicted"/>
<accession>A0AAV6GYA1</accession>
<comment type="subcellular location">
    <subcellularLocation>
        <location evidence="1">Secreted</location>
        <location evidence="1">Extracellular space</location>
        <location evidence="1">Extracellular matrix</location>
    </subcellularLocation>
</comment>
<evidence type="ECO:0000256" key="4">
    <source>
        <dbReference type="SAM" id="MobiDB-lite"/>
    </source>
</evidence>
<reference evidence="7" key="1">
    <citation type="submission" date="2020-10" db="EMBL/GenBank/DDBJ databases">
        <title>Chromosome-scale genome assembly of the Allis shad, Alosa alosa.</title>
        <authorList>
            <person name="Margot Z."/>
            <person name="Christophe K."/>
            <person name="Cabau C."/>
            <person name="Louis A."/>
            <person name="Berthelot C."/>
            <person name="Parey E."/>
            <person name="Roest Crollius H."/>
            <person name="Montfort J."/>
            <person name="Robinson-Rechavi M."/>
            <person name="Bucao C."/>
            <person name="Bouchez O."/>
            <person name="Gislard M."/>
            <person name="Lluch J."/>
            <person name="Milhes M."/>
            <person name="Lampietro C."/>
            <person name="Lopez Roques C."/>
            <person name="Donnadieu C."/>
            <person name="Braasch I."/>
            <person name="Desvignes T."/>
            <person name="Postlethwait J."/>
            <person name="Bobe J."/>
            <person name="Guiguen Y."/>
        </authorList>
    </citation>
    <scope>NUCLEOTIDE SEQUENCE</scope>
    <source>
        <strain evidence="7">M-15738</strain>
        <tissue evidence="7">Blood</tissue>
    </source>
</reference>
<sequence>MALHGATLALGVLTLAYTWFAGLNAQTYPGACRLVCDPYQPGGVSHSLGANGIVIPLSSGGAGAGGPAGPAGPPGKAGPRGLPGLPGHPGSGRQTGGGAVAFYAALTQEFSRDAVLRFTDVVTNVGDAYDTLTGKFTSPRAGVYHFSFNILKAGQRIRVELVSGDKVVATAVAVDMLGTDSAHGSAILQLAKGDQVFLRLSGSDKTMVDSSNRFSTFMGHLLHAL</sequence>
<feature type="region of interest" description="Disordered" evidence="4">
    <location>
        <begin position="64"/>
        <end position="90"/>
    </location>
</feature>
<evidence type="ECO:0000313" key="8">
    <source>
        <dbReference type="Proteomes" id="UP000823561"/>
    </source>
</evidence>
<evidence type="ECO:0000256" key="1">
    <source>
        <dbReference type="ARBA" id="ARBA00004498"/>
    </source>
</evidence>
<feature type="domain" description="C1q" evidence="6">
    <location>
        <begin position="95"/>
        <end position="225"/>
    </location>
</feature>
<evidence type="ECO:0000256" key="5">
    <source>
        <dbReference type="SAM" id="SignalP"/>
    </source>
</evidence>
<dbReference type="SUPFAM" id="SSF49842">
    <property type="entry name" value="TNF-like"/>
    <property type="match status" value="1"/>
</dbReference>
<dbReference type="Gene3D" id="2.60.120.40">
    <property type="match status" value="1"/>
</dbReference>
<gene>
    <name evidence="7" type="ORF">AALO_G00102010</name>
</gene>
<dbReference type="SMART" id="SM00110">
    <property type="entry name" value="C1Q"/>
    <property type="match status" value="1"/>
</dbReference>
<feature type="signal peptide" evidence="5">
    <location>
        <begin position="1"/>
        <end position="25"/>
    </location>
</feature>
<keyword evidence="5" id="KW-0732">Signal</keyword>
<dbReference type="GO" id="GO:0005581">
    <property type="term" value="C:collagen trimer"/>
    <property type="evidence" value="ECO:0007669"/>
    <property type="project" value="UniProtKB-KW"/>
</dbReference>
<dbReference type="InterPro" id="IPR001073">
    <property type="entry name" value="C1q_dom"/>
</dbReference>
<evidence type="ECO:0000256" key="3">
    <source>
        <dbReference type="ARBA" id="ARBA00022530"/>
    </source>
</evidence>
<dbReference type="PROSITE" id="PS50871">
    <property type="entry name" value="C1Q"/>
    <property type="match status" value="1"/>
</dbReference>
<evidence type="ECO:0000259" key="6">
    <source>
        <dbReference type="PROSITE" id="PS50871"/>
    </source>
</evidence>
<dbReference type="PANTHER" id="PTHR15427:SF33">
    <property type="entry name" value="COLLAGEN IV NC1 DOMAIN-CONTAINING PROTEIN"/>
    <property type="match status" value="1"/>
</dbReference>
<keyword evidence="8" id="KW-1185">Reference proteome</keyword>
<protein>
    <recommendedName>
        <fullName evidence="6">C1q domain-containing protein</fullName>
    </recommendedName>
</protein>
<dbReference type="AlphaFoldDB" id="A0AAV6GYA1"/>
<dbReference type="InterPro" id="IPR008983">
    <property type="entry name" value="Tumour_necrosis_fac-like_dom"/>
</dbReference>
<dbReference type="PRINTS" id="PR00007">
    <property type="entry name" value="COMPLEMNTC1Q"/>
</dbReference>
<evidence type="ECO:0000313" key="7">
    <source>
        <dbReference type="EMBL" id="KAG5278720.1"/>
    </source>
</evidence>
<dbReference type="InterPro" id="IPR050392">
    <property type="entry name" value="Collagen/C1q_domain"/>
</dbReference>
<dbReference type="EMBL" id="JADWDJ010000007">
    <property type="protein sequence ID" value="KAG5278720.1"/>
    <property type="molecule type" value="Genomic_DNA"/>
</dbReference>
<keyword evidence="3" id="KW-0272">Extracellular matrix</keyword>